<organism evidence="1 2">
    <name type="scientific">Desulfobacter latus</name>
    <dbReference type="NCBI Taxonomy" id="2292"/>
    <lineage>
        <taxon>Bacteria</taxon>
        <taxon>Pseudomonadati</taxon>
        <taxon>Thermodesulfobacteriota</taxon>
        <taxon>Desulfobacteria</taxon>
        <taxon>Desulfobacterales</taxon>
        <taxon>Desulfobacteraceae</taxon>
        <taxon>Desulfobacter</taxon>
    </lineage>
</organism>
<comment type="caution">
    <text evidence="1">The sequence shown here is derived from an EMBL/GenBank/DDBJ whole genome shotgun (WGS) entry which is preliminary data.</text>
</comment>
<evidence type="ECO:0000313" key="1">
    <source>
        <dbReference type="EMBL" id="NWH04838.1"/>
    </source>
</evidence>
<protein>
    <submittedName>
        <fullName evidence="1">Uncharacterized protein</fullName>
    </submittedName>
</protein>
<dbReference type="RefSeq" id="WP_218576619.1">
    <property type="nucleotide sequence ID" value="NZ_JACADJ010000019.1"/>
</dbReference>
<dbReference type="Gene3D" id="2.40.300.10">
    <property type="entry name" value="Head decoration protein D"/>
    <property type="match status" value="1"/>
</dbReference>
<gene>
    <name evidence="1" type="ORF">HXW94_07540</name>
</gene>
<keyword evidence="2" id="KW-1185">Reference proteome</keyword>
<proteinExistence type="predicted"/>
<dbReference type="AlphaFoldDB" id="A0A850T8R0"/>
<name>A0A850T8R0_9BACT</name>
<reference evidence="1 2" key="1">
    <citation type="submission" date="2020-06" db="EMBL/GenBank/DDBJ databases">
        <title>High-quality draft genome of sulfate reducer Desulfobacter latus type strain AcrS2 isolated from marine sediment.</title>
        <authorList>
            <person name="Hoppe M."/>
            <person name="Larsen C.K."/>
            <person name="Marshall I.P.G."/>
            <person name="Schramm A."/>
            <person name="Marietou A.G."/>
        </authorList>
    </citation>
    <scope>NUCLEOTIDE SEQUENCE [LARGE SCALE GENOMIC DNA]</scope>
    <source>
        <strain evidence="1 2">AcRS2</strain>
    </source>
</reference>
<evidence type="ECO:0000313" key="2">
    <source>
        <dbReference type="Proteomes" id="UP000553343"/>
    </source>
</evidence>
<dbReference type="EMBL" id="JACADJ010000019">
    <property type="protein sequence ID" value="NWH04838.1"/>
    <property type="molecule type" value="Genomic_DNA"/>
</dbReference>
<accession>A0A850T8R0</accession>
<sequence length="428" mass="44997">MIWVGFCLVASPGNTAPNTINFQGILKDISGQPIINPSLSMTFSFFNISTGGTAVWTETLNTAVSDGRYHVVLGNQTPITADVLSNDDLWIEIAVEDDTLSPRQKIHSVPFALQGAPITGADIQDGSITDSDLGFSVLQNPHGGTFTAKQDLKVYHKVIAGNPEGAGSGEMSVLCPNGTEVVEIEGDDDGGEIKLRTGAGETSVGIYTSGSGDGYIRLYDGAGENTVVLDGKNSDGGALYLSHQDGDKLIALREYGNAGYMEVMNETGSATVTIDGDYQGGGRIRINGQTVNDYAEYFNLTDADAILPGMVVSINPEDGSSLMLTNSAYDKKVAGIISGANGMRAGMVIGQENNENRDKPLAVSGMVYGYVDATNAPVDVGDLLTSSEAPGYAMKATDRDRAFGAIVGKAMESLPKGKQLIRILVTLQ</sequence>
<dbReference type="Proteomes" id="UP000553343">
    <property type="component" value="Unassembled WGS sequence"/>
</dbReference>